<gene>
    <name evidence="1" type="ORF">KA717_39570</name>
</gene>
<proteinExistence type="predicted"/>
<dbReference type="KEGG" id="wna:KA717_39570"/>
<accession>A0A977KYN9</accession>
<evidence type="ECO:0000313" key="1">
    <source>
        <dbReference type="EMBL" id="UXE61371.1"/>
    </source>
</evidence>
<dbReference type="AlphaFoldDB" id="A0A977KYN9"/>
<organism evidence="1">
    <name type="scientific">Woronichinia naegeliana WA131</name>
    <dbReference type="NCBI Taxonomy" id="2824559"/>
    <lineage>
        <taxon>Bacteria</taxon>
        <taxon>Bacillati</taxon>
        <taxon>Cyanobacteriota</taxon>
        <taxon>Cyanophyceae</taxon>
        <taxon>Synechococcales</taxon>
        <taxon>Coelosphaeriaceae</taxon>
        <taxon>Woronichinia</taxon>
    </lineage>
</organism>
<reference evidence="1" key="1">
    <citation type="submission" date="2021-04" db="EMBL/GenBank/DDBJ databases">
        <title>Genome sequence of Woronichinia naegeliana from Washington state freshwater lake bloom.</title>
        <authorList>
            <person name="Dreher T.W."/>
        </authorList>
    </citation>
    <scope>NUCLEOTIDE SEQUENCE</scope>
    <source>
        <strain evidence="1">WA131</strain>
    </source>
</reference>
<dbReference type="Proteomes" id="UP001065613">
    <property type="component" value="Chromosome"/>
</dbReference>
<sequence>MYKNTATTPPLGFASIVKSNPQGTGVNQSTESISLTFQWIQDLSNKTTYAPPLPTIGTNAGLGGCSLEQIFPDCLKIANEGAIPGAGILLLASDIALYGGSHPSTISVDARDWIAGLFGLLIANATLRTTSIASAITNKTNALTTKVNGLQFPASWYDANSPLTGLLAGDIPHYRIIQDSFSITYEYINDPIAQTFEVRVATA</sequence>
<dbReference type="EMBL" id="CP073041">
    <property type="protein sequence ID" value="UXE61371.1"/>
    <property type="molecule type" value="Genomic_DNA"/>
</dbReference>
<name>A0A977KYN9_9CYAN</name>
<protein>
    <submittedName>
        <fullName evidence="1">Uncharacterized protein</fullName>
    </submittedName>
</protein>